<feature type="domain" description="PiggyBac transposable element-derived protein" evidence="1">
    <location>
        <begin position="148"/>
        <end position="373"/>
    </location>
</feature>
<organism evidence="2 3">
    <name type="scientific">Eumeta variegata</name>
    <name type="common">Bagworm moth</name>
    <name type="synonym">Eumeta japonica</name>
    <dbReference type="NCBI Taxonomy" id="151549"/>
    <lineage>
        <taxon>Eukaryota</taxon>
        <taxon>Metazoa</taxon>
        <taxon>Ecdysozoa</taxon>
        <taxon>Arthropoda</taxon>
        <taxon>Hexapoda</taxon>
        <taxon>Insecta</taxon>
        <taxon>Pterygota</taxon>
        <taxon>Neoptera</taxon>
        <taxon>Endopterygota</taxon>
        <taxon>Lepidoptera</taxon>
        <taxon>Glossata</taxon>
        <taxon>Ditrysia</taxon>
        <taxon>Tineoidea</taxon>
        <taxon>Psychidae</taxon>
        <taxon>Oiketicinae</taxon>
        <taxon>Eumeta</taxon>
    </lineage>
</organism>
<comment type="caution">
    <text evidence="2">The sequence shown here is derived from an EMBL/GenBank/DDBJ whole genome shotgun (WGS) entry which is preliminary data.</text>
</comment>
<protein>
    <submittedName>
        <fullName evidence="2">PiggyBac transposable element-derived protein 3</fullName>
    </submittedName>
</protein>
<keyword evidence="3" id="KW-1185">Reference proteome</keyword>
<name>A0A4C1VYN7_EUMVA</name>
<dbReference type="InterPro" id="IPR052638">
    <property type="entry name" value="PiggyBac_TE-derived"/>
</dbReference>
<evidence type="ECO:0000313" key="2">
    <source>
        <dbReference type="EMBL" id="GBP44386.1"/>
    </source>
</evidence>
<sequence length="500" mass="57049">MLRLFLEFPFVPFDETCRSHSEDDDDILTADIYITPPEGDKSDEDSGDEDSGNINCLFKKQLLAEAEFWATVSTQSGIDVVDDFQCNQVVEPVARYNSVARYRMYWEQTVDCNFQGVASLMPRNRFEDLLRYFHVADNNNLPPNDKFAKSMIPYYGKHGAKQHIHRKPIRFGYKNWSICTRLGYLIYGELYQGASTGNTHPELGVGASVVLDLVSKLPKNNYNLYMDNFFTSLPLLEELKKLGHDGTGTIKANRVDGAPLKDQKEMKKTSRGSYHQYTDMLSEITLVRYNDNNIVTVALTQSGVNPIGKVKRYCDKQKKDVDQPRCFINYNRYMGGVDRLDQNVGCYRVSIRLKRWYWQLLMFPLNVCVNNAFQLYKMTPAFKSNPHDLLSFTRNKVLPKSFTSRKESSIEVFHREGDSTTSPSLRVECVPSCEQRSDSPDGRSRTRLLTTASAMAAVAGGREEAFVSSIRRHIKYSVTSHSLQSAEDQDTSNDTFLVKL</sequence>
<dbReference type="EMBL" id="BGZK01000452">
    <property type="protein sequence ID" value="GBP44386.1"/>
    <property type="molecule type" value="Genomic_DNA"/>
</dbReference>
<dbReference type="InterPro" id="IPR029526">
    <property type="entry name" value="PGBD"/>
</dbReference>
<dbReference type="PANTHER" id="PTHR47055:SF3">
    <property type="entry name" value="PHORBOL-ESTER_DAG-TYPE DOMAIN-CONTAINING PROTEIN"/>
    <property type="match status" value="1"/>
</dbReference>
<dbReference type="OrthoDB" id="10057240at2759"/>
<evidence type="ECO:0000313" key="3">
    <source>
        <dbReference type="Proteomes" id="UP000299102"/>
    </source>
</evidence>
<dbReference type="AlphaFoldDB" id="A0A4C1VYN7"/>
<dbReference type="Proteomes" id="UP000299102">
    <property type="component" value="Unassembled WGS sequence"/>
</dbReference>
<dbReference type="STRING" id="151549.A0A4C1VYN7"/>
<accession>A0A4C1VYN7</accession>
<reference evidence="2 3" key="1">
    <citation type="journal article" date="2019" name="Commun. Biol.">
        <title>The bagworm genome reveals a unique fibroin gene that provides high tensile strength.</title>
        <authorList>
            <person name="Kono N."/>
            <person name="Nakamura H."/>
            <person name="Ohtoshi R."/>
            <person name="Tomita M."/>
            <person name="Numata K."/>
            <person name="Arakawa K."/>
        </authorList>
    </citation>
    <scope>NUCLEOTIDE SEQUENCE [LARGE SCALE GENOMIC DNA]</scope>
</reference>
<dbReference type="Pfam" id="PF13843">
    <property type="entry name" value="DDE_Tnp_1_7"/>
    <property type="match status" value="1"/>
</dbReference>
<gene>
    <name evidence="2" type="primary">PGBD3</name>
    <name evidence="2" type="ORF">EVAR_81300_1</name>
</gene>
<evidence type="ECO:0000259" key="1">
    <source>
        <dbReference type="Pfam" id="PF13843"/>
    </source>
</evidence>
<dbReference type="PANTHER" id="PTHR47055">
    <property type="entry name" value="DDE_TNP_1_7 DOMAIN-CONTAINING PROTEIN"/>
    <property type="match status" value="1"/>
</dbReference>
<dbReference type="GO" id="GO:0043565">
    <property type="term" value="F:sequence-specific DNA binding"/>
    <property type="evidence" value="ECO:0007669"/>
    <property type="project" value="TreeGrafter"/>
</dbReference>
<proteinExistence type="predicted"/>